<name>A0A1G2KQB9_9BACT</name>
<dbReference type="PANTHER" id="PTHR34293:SF1">
    <property type="entry name" value="HTH-TYPE TRANSCRIPTIONAL REGULATOR TRMBL2"/>
    <property type="match status" value="1"/>
</dbReference>
<evidence type="ECO:0000313" key="1">
    <source>
        <dbReference type="EMBL" id="OHA01553.1"/>
    </source>
</evidence>
<dbReference type="InterPro" id="IPR036388">
    <property type="entry name" value="WH-like_DNA-bd_sf"/>
</dbReference>
<dbReference type="Gene3D" id="1.10.10.10">
    <property type="entry name" value="Winged helix-like DNA-binding domain superfamily/Winged helix DNA-binding domain"/>
    <property type="match status" value="1"/>
</dbReference>
<proteinExistence type="predicted"/>
<dbReference type="Proteomes" id="UP000177811">
    <property type="component" value="Unassembled WGS sequence"/>
</dbReference>
<gene>
    <name evidence="1" type="ORF">A3C16_05275</name>
</gene>
<reference evidence="1 2" key="1">
    <citation type="journal article" date="2016" name="Nat. Commun.">
        <title>Thousands of microbial genomes shed light on interconnected biogeochemical processes in an aquifer system.</title>
        <authorList>
            <person name="Anantharaman K."/>
            <person name="Brown C.T."/>
            <person name="Hug L.A."/>
            <person name="Sharon I."/>
            <person name="Castelle C.J."/>
            <person name="Probst A.J."/>
            <person name="Thomas B.C."/>
            <person name="Singh A."/>
            <person name="Wilkins M.J."/>
            <person name="Karaoz U."/>
            <person name="Brodie E.L."/>
            <person name="Williams K.H."/>
            <person name="Hubbard S.S."/>
            <person name="Banfield J.F."/>
        </authorList>
    </citation>
    <scope>NUCLEOTIDE SEQUENCE [LARGE SCALE GENOMIC DNA]</scope>
</reference>
<sequence length="212" mass="24202">PAFRIAKESGLKRTSVYHTLENLISMGLVSSHISHGVTRYAAENPQKIKAFFEQKMLLAERILPELEQEMTKSRARVSMRLLEGKDALKSISEEALATKEKIIYSIGSSKKLIEFLGGTYGYGERRRKRGIHARSLRSYEDEPITNPRLHQMRVLPKDFLFPGYVLIFDKTVALMFFEGNGYGCVITSTTFSKMMRSFFEVIWSMSTQPSTT</sequence>
<dbReference type="InterPro" id="IPR051797">
    <property type="entry name" value="TrmB-like"/>
</dbReference>
<accession>A0A1G2KQB9</accession>
<dbReference type="EMBL" id="MHQL01000060">
    <property type="protein sequence ID" value="OHA01553.1"/>
    <property type="molecule type" value="Genomic_DNA"/>
</dbReference>
<comment type="caution">
    <text evidence="1">The sequence shown here is derived from an EMBL/GenBank/DDBJ whole genome shotgun (WGS) entry which is preliminary data.</text>
</comment>
<organism evidence="1 2">
    <name type="scientific">Candidatus Sungbacteria bacterium RIFCSPHIGHO2_02_FULL_51_29</name>
    <dbReference type="NCBI Taxonomy" id="1802273"/>
    <lineage>
        <taxon>Bacteria</taxon>
        <taxon>Candidatus Sungiibacteriota</taxon>
    </lineage>
</organism>
<evidence type="ECO:0008006" key="3">
    <source>
        <dbReference type="Google" id="ProtNLM"/>
    </source>
</evidence>
<feature type="non-terminal residue" evidence="1">
    <location>
        <position position="1"/>
    </location>
</feature>
<protein>
    <recommendedName>
        <fullName evidence="3">Transcription regulator TrmB N-terminal domain-containing protein</fullName>
    </recommendedName>
</protein>
<evidence type="ECO:0000313" key="2">
    <source>
        <dbReference type="Proteomes" id="UP000177811"/>
    </source>
</evidence>
<dbReference type="AlphaFoldDB" id="A0A1G2KQB9"/>
<dbReference type="PANTHER" id="PTHR34293">
    <property type="entry name" value="HTH-TYPE TRANSCRIPTIONAL REGULATOR TRMBL2"/>
    <property type="match status" value="1"/>
</dbReference>